<dbReference type="SMART" id="SM00825">
    <property type="entry name" value="PKS_KS"/>
    <property type="match status" value="1"/>
</dbReference>
<dbReference type="Pfam" id="PF08659">
    <property type="entry name" value="KR"/>
    <property type="match status" value="1"/>
</dbReference>
<keyword evidence="3" id="KW-0808">Transferase</keyword>
<dbReference type="SMART" id="SM00826">
    <property type="entry name" value="PKS_DH"/>
    <property type="match status" value="1"/>
</dbReference>
<dbReference type="InterPro" id="IPR057326">
    <property type="entry name" value="KR_dom"/>
</dbReference>
<dbReference type="GO" id="GO:0006633">
    <property type="term" value="P:fatty acid biosynthetic process"/>
    <property type="evidence" value="ECO:0007669"/>
    <property type="project" value="InterPro"/>
</dbReference>
<dbReference type="InterPro" id="IPR016036">
    <property type="entry name" value="Malonyl_transacylase_ACP-bd"/>
</dbReference>
<dbReference type="InterPro" id="IPR042104">
    <property type="entry name" value="PKS_dehydratase_sf"/>
</dbReference>
<accession>W9YJQ0</accession>
<dbReference type="Gene3D" id="1.10.1200.10">
    <property type="entry name" value="ACP-like"/>
    <property type="match status" value="1"/>
</dbReference>
<dbReference type="Gene3D" id="3.90.180.10">
    <property type="entry name" value="Medium-chain alcohol dehydrogenases, catalytic domain"/>
    <property type="match status" value="1"/>
</dbReference>
<dbReference type="SUPFAM" id="SSF51735">
    <property type="entry name" value="NAD(P)-binding Rossmann-fold domains"/>
    <property type="match status" value="2"/>
</dbReference>
<feature type="active site" description="Proton donor; for dehydratase activity" evidence="8">
    <location>
        <position position="1243"/>
    </location>
</feature>
<dbReference type="PROSITE" id="PS52019">
    <property type="entry name" value="PKS_MFAS_DH"/>
    <property type="match status" value="1"/>
</dbReference>
<dbReference type="Proteomes" id="UP000019478">
    <property type="component" value="Unassembled WGS sequence"/>
</dbReference>
<dbReference type="Pfam" id="PF00107">
    <property type="entry name" value="ADH_zinc_N"/>
    <property type="match status" value="1"/>
</dbReference>
<dbReference type="InterPro" id="IPR036736">
    <property type="entry name" value="ACP-like_sf"/>
</dbReference>
<dbReference type="InterPro" id="IPR036291">
    <property type="entry name" value="NAD(P)-bd_dom_sf"/>
</dbReference>
<dbReference type="InterPro" id="IPR016039">
    <property type="entry name" value="Thiolase-like"/>
</dbReference>
<evidence type="ECO:0000256" key="2">
    <source>
        <dbReference type="ARBA" id="ARBA00022553"/>
    </source>
</evidence>
<feature type="domain" description="Ketosynthase family 3 (KS3)" evidence="10">
    <location>
        <begin position="19"/>
        <end position="444"/>
    </location>
</feature>
<sequence length="2510" mass="270801">MGSLAEGNGSNSSPSGDGDGDIAVIGLSCRFPGGASNSAKFWQLLQQRKSAYSKVPASRYNAEAFHHAGDKLNTLSNVGGHFLDQDVSGFDAPFFNITANEAKAMDPTARFLLEVTYEALENAGLVVEDLAGSDTSCYVGCFTRDFHEMLMRDTETAPMYAGTGTGFSLLSNRVSWFYDFRGPSLTLDTACSSSLVGLHLACQGLRTGESKLAVVSGANLILSPDLAIFLSNLHMLSKEGLSRSFADGTSGYGRGEGIATVVLKPLADALRDGDAIRAVIRGTGVNQDGHTTGITVPNSDAQAELIRATYRSSGLDPSHTTYFEAHGTGTAVGDPLELAAVARTLGAARRPGHDPLLIGSVKSNIGHLEGAAGLAGVIKCILMLEQGVILPNIHFDRPNKRIPFDTWNLQVPTACRPWPANSLRRASVNSFGYGGTNAHAILDDATEYLALRGLRDAASVSHGQDSEIGDGSRPHAHTRAFVVSARDEAALERIRKQYSDFLESYLRGEKREGVSDRQSQRQPQDEESESSYLDRLAFTLSERRSQFGWKAHVVASSIQELQEKLSASALQAVRSSTKSRIAFVFTGQGAQWARMGLELLRYPTFRTSVVAADRYLQESLGCEWSVMEELEKEGGQSNIQLARISQPVCTVLQVALVDLLESWNIHAAGVVGHSSGEIAAAYTYGAISREDAWCISYWRGKLCSELAVEAPELKGSMMAVGLSPEAAQDYIAGLALDRDGGPGSGNGKVVVACVNSPSSVTISGDEAAIDQLDEKLKADSVFCRKLKVENAYHSHHMARIAHKYLDKISHLTANVKSQPPLPVTMVSSVTGDVITPSDLGPAYWVRNLVSPVLFSNAVQALFRTGSAAPGQRKRRARAADSNFDVLLEVGPHAALKGPLRQILQDQGIPNVSYKSVLMRGEDAVQTAVDCAASLYTHGASVSISAVNGLPNQSQIQAKPSPRPRLKPMTDLPPYPWNHSLKYWSESRLSKNYRFREHGRHDLLGALALGYNELEPKWRNFLRVSENPWIRDHVVHSTILYPAAGIIAMPLEAIKQIADKDRTMEQIQMKDVHITKAIVVPDDQAGVECFLQLRRQRAGAHRWTDWWEFAVFTSLEDQQTEENGFGLVRIQYRDDPAEGSNQNQDQPWAQALHQTTAALQQQYEECKTRCTHRIDPKDFYAATKTAGLNYGPSFQGLTEIVTGSSSSSNSNSNCCCVAVAVPDTKGTMPANIESPHTIHPTTLDIIFHSLFSALAVDGELDFDNAAVPVSFESLSFALDLPCGAEARFHGFCTARKDGPREIVADICMFDDTRQEPKVQVKGLRCRELPGAGAGATTSASLKAPFGTLVWKPDINLCSEQSLQRYLSEPPSSTHTHTLQAQFHKVVDLIAHKNPELSILQLGGSFSTTQGVLSVLADGPLDTARFSKFLVAVAGADSDSEAATADEFKETFESWGSKLALTTLNQDQDRGLLVDGQPVETGSFDLIIAAANIGGQAQKAQLFQHAQKLLRNGGVLLTLDPSIEVSSWETTVVEAGLSPVGVFHEANSETSVSQPTVGLRLATKTYAKQTETDINSETVYVICPPQQRQTGKTSDTCDAVIKSLSNLNGPMPAQVRGVAWPPNTHELKGKRIISLLELQASFLANISALDYELLRPVILGSASFLWVSMGNDPSLAAPVGYLRVLKNENPTLELRYLLLEDKTARGVDELAQIITHVALDPNPDREFTEMDGQLCISRWAPSQSMSRMIQELEEDTDTVIPEIMALGATKTAVRIVTPSPSPSPGTGSEQAVVYFTTDDDMELAGEIPLQGDEVEIVTRAVALITPGGLSTKEFSGIVKSVGADCSRIKPGDRVYACQSGPYRSVYRVKEGLCHGIPGGQTFEEAATWPVTFGTAYHSLVRVAHIRRGQSILIQAASSAVGQAAIQISQAQGAVVFATVRNEEESQLVEKKYGIPKQRIIHDADRDLSATVSRLSGGRGFDVVLNTSTSTSNDNQGRLQTLWRGVAPFGHLISTVSSSGNSSTGPGLGLDMAPFQKGCTFSVVDLDLVLRESPSLMAEISMELAGQLIIQPPQPVHLLHVFSGEHVGEAFEFVQRSGPSSSLSSGQTVLSLNEQDQVPIHPAARNPLRLYQDATYVVVGGTGGLGRSLARLLVDHGARHLVFISRSGLKSASAQSLVNDIRSRGVEVKAYACDVSDEAAMRQAIDQVSQEMPAVRGVIQSAAVLNDAIYDNMTHELWEGATRPKIQGTWLLHRLLPKNMDFFVMLSSIAGVVGNRSQANYAAGNTFQDALARFRRDQGLAAVAVDLGLMLGIGLIAERGGFTNLRKSEAVGLNEPEFHAIMTAAMVGAYGQTPTPAQLVTGLPTGGILHRQSLNPPFYYDDPRFSFLRRMDLEAALREGGADGHGSHDAGVGVSLAAQLAESKSLREASKVIADALCALLAKGLQTEAENIDTNKPLHSYGVDSLMAVEIRTWILQHIKAEIKLFDVLSGGSISALATKIATVSKLTPTGLE</sequence>
<dbReference type="InterPro" id="IPR016035">
    <property type="entry name" value="Acyl_Trfase/lysoPLipase"/>
</dbReference>
<evidence type="ECO:0000259" key="11">
    <source>
        <dbReference type="PROSITE" id="PS52019"/>
    </source>
</evidence>
<dbReference type="PROSITE" id="PS52004">
    <property type="entry name" value="KS3_2"/>
    <property type="match status" value="1"/>
</dbReference>
<dbReference type="PROSITE" id="PS00606">
    <property type="entry name" value="KS3_1"/>
    <property type="match status" value="1"/>
</dbReference>
<evidence type="ECO:0000259" key="10">
    <source>
        <dbReference type="PROSITE" id="PS52004"/>
    </source>
</evidence>
<dbReference type="Pfam" id="PF23297">
    <property type="entry name" value="ACP_SdgA_C"/>
    <property type="match status" value="1"/>
</dbReference>
<dbReference type="InterPro" id="IPR020806">
    <property type="entry name" value="PKS_PP-bd"/>
</dbReference>
<dbReference type="SUPFAM" id="SSF55048">
    <property type="entry name" value="Probable ACP-binding domain of malonyl-CoA ACP transacylase"/>
    <property type="match status" value="1"/>
</dbReference>
<dbReference type="InterPro" id="IPR013149">
    <property type="entry name" value="ADH-like_C"/>
</dbReference>
<dbReference type="InterPro" id="IPR014030">
    <property type="entry name" value="Ketoacyl_synth_N"/>
</dbReference>
<evidence type="ECO:0000313" key="13">
    <source>
        <dbReference type="Proteomes" id="UP000019478"/>
    </source>
</evidence>
<reference evidence="12 13" key="1">
    <citation type="submission" date="2013-03" db="EMBL/GenBank/DDBJ databases">
        <title>The Genome Sequence of Capronia epimyces CBS 606.96.</title>
        <authorList>
            <consortium name="The Broad Institute Genomics Platform"/>
            <person name="Cuomo C."/>
            <person name="de Hoog S."/>
            <person name="Gorbushina A."/>
            <person name="Walker B."/>
            <person name="Young S.K."/>
            <person name="Zeng Q."/>
            <person name="Gargeya S."/>
            <person name="Fitzgerald M."/>
            <person name="Haas B."/>
            <person name="Abouelleil A."/>
            <person name="Allen A.W."/>
            <person name="Alvarado L."/>
            <person name="Arachchi H.M."/>
            <person name="Berlin A.M."/>
            <person name="Chapman S.B."/>
            <person name="Gainer-Dewar J."/>
            <person name="Goldberg J."/>
            <person name="Griggs A."/>
            <person name="Gujja S."/>
            <person name="Hansen M."/>
            <person name="Howarth C."/>
            <person name="Imamovic A."/>
            <person name="Ireland A."/>
            <person name="Larimer J."/>
            <person name="McCowan C."/>
            <person name="Murphy C."/>
            <person name="Pearson M."/>
            <person name="Poon T.W."/>
            <person name="Priest M."/>
            <person name="Roberts A."/>
            <person name="Saif S."/>
            <person name="Shea T."/>
            <person name="Sisk P."/>
            <person name="Sykes S."/>
            <person name="Wortman J."/>
            <person name="Nusbaum C."/>
            <person name="Birren B."/>
        </authorList>
    </citation>
    <scope>NUCLEOTIDE SEQUENCE [LARGE SCALE GENOMIC DNA]</scope>
    <source>
        <strain evidence="12 13">CBS 606.96</strain>
    </source>
</reference>
<dbReference type="SUPFAM" id="SSF53335">
    <property type="entry name" value="S-adenosyl-L-methionine-dependent methyltransferases"/>
    <property type="match status" value="1"/>
</dbReference>
<dbReference type="SMART" id="SM00823">
    <property type="entry name" value="PKS_PP"/>
    <property type="match status" value="1"/>
</dbReference>
<evidence type="ECO:0000256" key="7">
    <source>
        <dbReference type="ARBA" id="ARBA00023315"/>
    </source>
</evidence>
<evidence type="ECO:0000256" key="5">
    <source>
        <dbReference type="ARBA" id="ARBA00023002"/>
    </source>
</evidence>
<dbReference type="SUPFAM" id="SSF47336">
    <property type="entry name" value="ACP-like"/>
    <property type="match status" value="1"/>
</dbReference>
<evidence type="ECO:0000259" key="9">
    <source>
        <dbReference type="PROSITE" id="PS50075"/>
    </source>
</evidence>
<dbReference type="InterPro" id="IPR013968">
    <property type="entry name" value="PKS_KR"/>
</dbReference>
<dbReference type="GeneID" id="19165473"/>
<keyword evidence="4" id="KW-0521">NADP</keyword>
<gene>
    <name evidence="12" type="ORF">A1O3_01335</name>
</gene>
<dbReference type="GO" id="GO:0031177">
    <property type="term" value="F:phosphopantetheine binding"/>
    <property type="evidence" value="ECO:0007669"/>
    <property type="project" value="InterPro"/>
</dbReference>
<dbReference type="InterPro" id="IPR009081">
    <property type="entry name" value="PP-bd_ACP"/>
</dbReference>
<dbReference type="Pfam" id="PF16197">
    <property type="entry name" value="KAsynt_C_assoc"/>
    <property type="match status" value="1"/>
</dbReference>
<dbReference type="InterPro" id="IPR001227">
    <property type="entry name" value="Ac_transferase_dom_sf"/>
</dbReference>
<dbReference type="Gene3D" id="3.40.50.150">
    <property type="entry name" value="Vaccinia Virus protein VP39"/>
    <property type="match status" value="1"/>
</dbReference>
<dbReference type="InterPro" id="IPR032821">
    <property type="entry name" value="PKS_assoc"/>
</dbReference>
<dbReference type="InterPro" id="IPR049551">
    <property type="entry name" value="PKS_DH_C"/>
</dbReference>
<keyword evidence="7" id="KW-0012">Acyltransferase</keyword>
<dbReference type="CDD" id="cd00833">
    <property type="entry name" value="PKS"/>
    <property type="match status" value="1"/>
</dbReference>
<evidence type="ECO:0000313" key="12">
    <source>
        <dbReference type="EMBL" id="EXJ92783.1"/>
    </source>
</evidence>
<dbReference type="InterPro" id="IPR050091">
    <property type="entry name" value="PKS_NRPS_Biosynth_Enz"/>
</dbReference>
<keyword evidence="13" id="KW-1185">Reference proteome</keyword>
<dbReference type="SUPFAM" id="SSF52151">
    <property type="entry name" value="FabD/lysophospholipase-like"/>
    <property type="match status" value="1"/>
</dbReference>
<feature type="domain" description="PKS/mFAS DH" evidence="11">
    <location>
        <begin position="1000"/>
        <end position="1333"/>
    </location>
</feature>
<evidence type="ECO:0000256" key="1">
    <source>
        <dbReference type="ARBA" id="ARBA00022450"/>
    </source>
</evidence>
<dbReference type="InterPro" id="IPR014043">
    <property type="entry name" value="Acyl_transferase_dom"/>
</dbReference>
<keyword evidence="6" id="KW-0511">Multifunctional enzyme</keyword>
<dbReference type="InterPro" id="IPR018201">
    <property type="entry name" value="Ketoacyl_synth_AS"/>
</dbReference>
<feature type="active site" description="Proton acceptor; for dehydratase activity" evidence="8">
    <location>
        <position position="1032"/>
    </location>
</feature>
<dbReference type="Gene3D" id="3.10.129.110">
    <property type="entry name" value="Polyketide synthase dehydratase"/>
    <property type="match status" value="1"/>
</dbReference>
<dbReference type="InterPro" id="IPR020843">
    <property type="entry name" value="ER"/>
</dbReference>
<dbReference type="InterPro" id="IPR020841">
    <property type="entry name" value="PKS_Beta-ketoAc_synthase_dom"/>
</dbReference>
<dbReference type="Pfam" id="PF02801">
    <property type="entry name" value="Ketoacyl-synt_C"/>
    <property type="match status" value="1"/>
</dbReference>
<keyword evidence="2" id="KW-0597">Phosphoprotein</keyword>
<dbReference type="EMBL" id="AMGY01000001">
    <property type="protein sequence ID" value="EXJ92783.1"/>
    <property type="molecule type" value="Genomic_DNA"/>
</dbReference>
<keyword evidence="5" id="KW-0560">Oxidoreductase</keyword>
<dbReference type="SUPFAM" id="SSF50129">
    <property type="entry name" value="GroES-like"/>
    <property type="match status" value="1"/>
</dbReference>
<dbReference type="InterPro" id="IPR029063">
    <property type="entry name" value="SAM-dependent_MTases_sf"/>
</dbReference>
<dbReference type="PANTHER" id="PTHR43775">
    <property type="entry name" value="FATTY ACID SYNTHASE"/>
    <property type="match status" value="1"/>
</dbReference>
<dbReference type="InterPro" id="IPR020807">
    <property type="entry name" value="PKS_DH"/>
</dbReference>
<dbReference type="Pfam" id="PF00109">
    <property type="entry name" value="ketoacyl-synt"/>
    <property type="match status" value="1"/>
</dbReference>
<dbReference type="Gene3D" id="3.40.366.10">
    <property type="entry name" value="Malonyl-Coenzyme A Acyl Carrier Protein, domain 2"/>
    <property type="match status" value="1"/>
</dbReference>
<keyword evidence="1" id="KW-0596">Phosphopantetheine</keyword>
<dbReference type="PROSITE" id="PS50075">
    <property type="entry name" value="CARRIER"/>
    <property type="match status" value="1"/>
</dbReference>
<dbReference type="InterPro" id="IPR011032">
    <property type="entry name" value="GroES-like_sf"/>
</dbReference>
<dbReference type="CDD" id="cd05195">
    <property type="entry name" value="enoyl_red"/>
    <property type="match status" value="1"/>
</dbReference>
<feature type="region of interest" description="N-terminal hotdog fold" evidence="8">
    <location>
        <begin position="1000"/>
        <end position="1134"/>
    </location>
</feature>
<organism evidence="12 13">
    <name type="scientific">Capronia epimyces CBS 606.96</name>
    <dbReference type="NCBI Taxonomy" id="1182542"/>
    <lineage>
        <taxon>Eukaryota</taxon>
        <taxon>Fungi</taxon>
        <taxon>Dikarya</taxon>
        <taxon>Ascomycota</taxon>
        <taxon>Pezizomycotina</taxon>
        <taxon>Eurotiomycetes</taxon>
        <taxon>Chaetothyriomycetidae</taxon>
        <taxon>Chaetothyriales</taxon>
        <taxon>Herpotrichiellaceae</taxon>
        <taxon>Capronia</taxon>
    </lineage>
</organism>
<dbReference type="InterPro" id="IPR014031">
    <property type="entry name" value="Ketoacyl_synth_C"/>
</dbReference>
<dbReference type="GO" id="GO:0016491">
    <property type="term" value="F:oxidoreductase activity"/>
    <property type="evidence" value="ECO:0007669"/>
    <property type="project" value="UniProtKB-KW"/>
</dbReference>
<dbReference type="GO" id="GO:0004315">
    <property type="term" value="F:3-oxoacyl-[acyl-carrier-protein] synthase activity"/>
    <property type="evidence" value="ECO:0007669"/>
    <property type="project" value="InterPro"/>
</dbReference>
<dbReference type="SMART" id="SM00827">
    <property type="entry name" value="PKS_AT"/>
    <property type="match status" value="1"/>
</dbReference>
<comment type="caution">
    <text evidence="12">The sequence shown here is derived from an EMBL/GenBank/DDBJ whole genome shotgun (WGS) entry which is preliminary data.</text>
</comment>
<evidence type="ECO:0000256" key="6">
    <source>
        <dbReference type="ARBA" id="ARBA00023268"/>
    </source>
</evidence>
<evidence type="ECO:0000256" key="8">
    <source>
        <dbReference type="PROSITE-ProRule" id="PRU01363"/>
    </source>
</evidence>
<dbReference type="GO" id="GO:0004312">
    <property type="term" value="F:fatty acid synthase activity"/>
    <property type="evidence" value="ECO:0007669"/>
    <property type="project" value="TreeGrafter"/>
</dbReference>
<dbReference type="Pfam" id="PF21089">
    <property type="entry name" value="PKS_DH_N"/>
    <property type="match status" value="1"/>
</dbReference>
<protein>
    <submittedName>
        <fullName evidence="12">Uncharacterized protein</fullName>
    </submittedName>
</protein>
<dbReference type="SMART" id="SM00822">
    <property type="entry name" value="PKS_KR"/>
    <property type="match status" value="1"/>
</dbReference>
<dbReference type="InterPro" id="IPR006162">
    <property type="entry name" value="Ppantetheine_attach_site"/>
</dbReference>
<proteinExistence type="predicted"/>
<dbReference type="PANTHER" id="PTHR43775:SF29">
    <property type="entry name" value="ASPERFURANONE POLYKETIDE SYNTHASE AFOG-RELATED"/>
    <property type="match status" value="1"/>
</dbReference>
<dbReference type="PROSITE" id="PS00012">
    <property type="entry name" value="PHOSPHOPANTETHEINE"/>
    <property type="match status" value="1"/>
</dbReference>
<name>W9YJQ0_9EURO</name>
<dbReference type="STRING" id="1182542.W9YJQ0"/>
<dbReference type="SMART" id="SM00829">
    <property type="entry name" value="PKS_ER"/>
    <property type="match status" value="1"/>
</dbReference>
<dbReference type="eggNOG" id="KOG1202">
    <property type="taxonomic scope" value="Eukaryota"/>
</dbReference>
<dbReference type="Pfam" id="PF14765">
    <property type="entry name" value="PS-DH"/>
    <property type="match status" value="1"/>
</dbReference>
<dbReference type="RefSeq" id="XP_007729673.1">
    <property type="nucleotide sequence ID" value="XM_007731483.1"/>
</dbReference>
<dbReference type="Gene3D" id="3.40.50.720">
    <property type="entry name" value="NAD(P)-binding Rossmann-like Domain"/>
    <property type="match status" value="2"/>
</dbReference>
<evidence type="ECO:0000256" key="4">
    <source>
        <dbReference type="ARBA" id="ARBA00022857"/>
    </source>
</evidence>
<dbReference type="Gene3D" id="3.40.47.10">
    <property type="match status" value="1"/>
</dbReference>
<dbReference type="HOGENOM" id="CLU_000022_31_0_1"/>
<dbReference type="OrthoDB" id="329835at2759"/>
<dbReference type="Pfam" id="PF00698">
    <property type="entry name" value="Acyl_transf_1"/>
    <property type="match status" value="1"/>
</dbReference>
<dbReference type="InterPro" id="IPR049900">
    <property type="entry name" value="PKS_mFAS_DH"/>
</dbReference>
<evidence type="ECO:0000256" key="3">
    <source>
        <dbReference type="ARBA" id="ARBA00022679"/>
    </source>
</evidence>
<feature type="region of interest" description="C-terminal hotdog fold" evidence="8">
    <location>
        <begin position="1170"/>
        <end position="1333"/>
    </location>
</feature>
<feature type="domain" description="Carrier" evidence="9">
    <location>
        <begin position="2425"/>
        <end position="2502"/>
    </location>
</feature>
<dbReference type="InterPro" id="IPR049552">
    <property type="entry name" value="PKS_DH_N"/>
</dbReference>
<dbReference type="SUPFAM" id="SSF53901">
    <property type="entry name" value="Thiolase-like"/>
    <property type="match status" value="1"/>
</dbReference>
<dbReference type="GO" id="GO:0044550">
    <property type="term" value="P:secondary metabolite biosynthetic process"/>
    <property type="evidence" value="ECO:0007669"/>
    <property type="project" value="TreeGrafter"/>
</dbReference>